<comment type="catalytic activity">
    <reaction evidence="15">
        <text>beta-D-fructose 6-phosphate + ATP = beta-D-fructose 1,6-bisphosphate + ADP + H(+)</text>
        <dbReference type="Rhea" id="RHEA:16109"/>
        <dbReference type="ChEBI" id="CHEBI:15378"/>
        <dbReference type="ChEBI" id="CHEBI:30616"/>
        <dbReference type="ChEBI" id="CHEBI:32966"/>
        <dbReference type="ChEBI" id="CHEBI:57634"/>
        <dbReference type="ChEBI" id="CHEBI:456216"/>
        <dbReference type="EC" id="2.7.1.11"/>
    </reaction>
</comment>
<dbReference type="InterPro" id="IPR000023">
    <property type="entry name" value="Phosphofructokinase_dom"/>
</dbReference>
<dbReference type="GO" id="GO:0005524">
    <property type="term" value="F:ATP binding"/>
    <property type="evidence" value="ECO:0007669"/>
    <property type="project" value="UniProtKB-KW"/>
</dbReference>
<dbReference type="GO" id="GO:0030388">
    <property type="term" value="P:fructose 1,6-bisphosphate metabolic process"/>
    <property type="evidence" value="ECO:0007669"/>
    <property type="project" value="TreeGrafter"/>
</dbReference>
<evidence type="ECO:0000256" key="5">
    <source>
        <dbReference type="ARBA" id="ARBA00022490"/>
    </source>
</evidence>
<evidence type="ECO:0000256" key="2">
    <source>
        <dbReference type="ARBA" id="ARBA00004496"/>
    </source>
</evidence>
<dbReference type="Gene3D" id="3.40.50.450">
    <property type="match status" value="1"/>
</dbReference>
<comment type="subcellular location">
    <subcellularLocation>
        <location evidence="2">Cytoplasm</location>
    </subcellularLocation>
</comment>
<keyword evidence="9" id="KW-0547">Nucleotide-binding</keyword>
<dbReference type="InterPro" id="IPR012003">
    <property type="entry name" value="ATP_PFK_prok-type"/>
</dbReference>
<keyword evidence="7 17" id="KW-0808">Transferase</keyword>
<evidence type="ECO:0000256" key="10">
    <source>
        <dbReference type="ARBA" id="ARBA00022777"/>
    </source>
</evidence>
<evidence type="ECO:0000256" key="1">
    <source>
        <dbReference type="ARBA" id="ARBA00001946"/>
    </source>
</evidence>
<organism evidence="17 18">
    <name type="scientific">Brumicola blandensis</name>
    <dbReference type="NCBI Taxonomy" id="3075611"/>
    <lineage>
        <taxon>Bacteria</taxon>
        <taxon>Pseudomonadati</taxon>
        <taxon>Pseudomonadota</taxon>
        <taxon>Gammaproteobacteria</taxon>
        <taxon>Alteromonadales</taxon>
        <taxon>Alteromonadaceae</taxon>
        <taxon>Brumicola</taxon>
    </lineage>
</organism>
<dbReference type="GO" id="GO:0048029">
    <property type="term" value="F:monosaccharide binding"/>
    <property type="evidence" value="ECO:0007669"/>
    <property type="project" value="TreeGrafter"/>
</dbReference>
<keyword evidence="11" id="KW-0067">ATP-binding</keyword>
<dbReference type="PRINTS" id="PR00476">
    <property type="entry name" value="PHFRCTKINASE"/>
</dbReference>
<comment type="similarity">
    <text evidence="14">Belongs to the phosphofructokinase type A (PFKA) family.</text>
</comment>
<dbReference type="RefSeq" id="WP_311360439.1">
    <property type="nucleotide sequence ID" value="NZ_JAVRIE010000001.1"/>
</dbReference>
<dbReference type="Pfam" id="PF00365">
    <property type="entry name" value="PFK"/>
    <property type="match status" value="1"/>
</dbReference>
<evidence type="ECO:0000256" key="4">
    <source>
        <dbReference type="ARBA" id="ARBA00012055"/>
    </source>
</evidence>
<dbReference type="InterPro" id="IPR022953">
    <property type="entry name" value="ATP_PFK"/>
</dbReference>
<proteinExistence type="inferred from homology"/>
<dbReference type="PROSITE" id="PS00433">
    <property type="entry name" value="PHOSPHOFRUCTOKINASE"/>
    <property type="match status" value="1"/>
</dbReference>
<keyword evidence="18" id="KW-1185">Reference proteome</keyword>
<dbReference type="NCBIfam" id="NF002872">
    <property type="entry name" value="PRK03202.1"/>
    <property type="match status" value="1"/>
</dbReference>
<evidence type="ECO:0000256" key="6">
    <source>
        <dbReference type="ARBA" id="ARBA00022533"/>
    </source>
</evidence>
<keyword evidence="8" id="KW-0479">Metal-binding</keyword>
<dbReference type="SUPFAM" id="SSF53784">
    <property type="entry name" value="Phosphofructokinase"/>
    <property type="match status" value="1"/>
</dbReference>
<evidence type="ECO:0000256" key="9">
    <source>
        <dbReference type="ARBA" id="ARBA00022741"/>
    </source>
</evidence>
<evidence type="ECO:0000256" key="12">
    <source>
        <dbReference type="ARBA" id="ARBA00022842"/>
    </source>
</evidence>
<dbReference type="FunFam" id="3.40.50.460:FF:000002">
    <property type="entry name" value="ATP-dependent 6-phosphofructokinase"/>
    <property type="match status" value="1"/>
</dbReference>
<dbReference type="Proteomes" id="UP001249020">
    <property type="component" value="Unassembled WGS sequence"/>
</dbReference>
<dbReference type="GO" id="GO:0003872">
    <property type="term" value="F:6-phosphofructokinase activity"/>
    <property type="evidence" value="ECO:0007669"/>
    <property type="project" value="UniProtKB-EC"/>
</dbReference>
<dbReference type="GO" id="GO:0005945">
    <property type="term" value="C:6-phosphofructokinase complex"/>
    <property type="evidence" value="ECO:0007669"/>
    <property type="project" value="TreeGrafter"/>
</dbReference>
<dbReference type="EMBL" id="JAVRIE010000001">
    <property type="protein sequence ID" value="MDT0581660.1"/>
    <property type="molecule type" value="Genomic_DNA"/>
</dbReference>
<dbReference type="GO" id="GO:0070095">
    <property type="term" value="F:fructose-6-phosphate binding"/>
    <property type="evidence" value="ECO:0007669"/>
    <property type="project" value="TreeGrafter"/>
</dbReference>
<evidence type="ECO:0000256" key="13">
    <source>
        <dbReference type="ARBA" id="ARBA00023152"/>
    </source>
</evidence>
<comment type="caution">
    <text evidence="17">The sequence shown here is derived from an EMBL/GenBank/DDBJ whole genome shotgun (WGS) entry which is preliminary data.</text>
</comment>
<feature type="domain" description="Phosphofructokinase" evidence="16">
    <location>
        <begin position="5"/>
        <end position="284"/>
    </location>
</feature>
<comment type="pathway">
    <text evidence="3">Carbohydrate degradation; glycolysis; D-glyceraldehyde 3-phosphate and glycerone phosphate from D-glucose: step 3/4.</text>
</comment>
<dbReference type="PIRSF" id="PIRSF000532">
    <property type="entry name" value="ATP_PFK_prok"/>
    <property type="match status" value="1"/>
</dbReference>
<keyword evidence="13" id="KW-0324">Glycolysis</keyword>
<evidence type="ECO:0000256" key="15">
    <source>
        <dbReference type="ARBA" id="ARBA00048070"/>
    </source>
</evidence>
<dbReference type="GO" id="GO:0061621">
    <property type="term" value="P:canonical glycolysis"/>
    <property type="evidence" value="ECO:0007669"/>
    <property type="project" value="TreeGrafter"/>
</dbReference>
<dbReference type="InterPro" id="IPR035966">
    <property type="entry name" value="PKF_sf"/>
</dbReference>
<comment type="cofactor">
    <cofactor evidence="1">
        <name>Mg(2+)</name>
        <dbReference type="ChEBI" id="CHEBI:18420"/>
    </cofactor>
</comment>
<keyword evidence="12" id="KW-0460">Magnesium</keyword>
<evidence type="ECO:0000259" key="16">
    <source>
        <dbReference type="Pfam" id="PF00365"/>
    </source>
</evidence>
<name>A0AAW8QYJ3_9ALTE</name>
<dbReference type="Gene3D" id="3.40.50.460">
    <property type="entry name" value="Phosphofructokinase domain"/>
    <property type="match status" value="1"/>
</dbReference>
<dbReference type="InterPro" id="IPR015912">
    <property type="entry name" value="Phosphofructokinase_CS"/>
</dbReference>
<evidence type="ECO:0000256" key="14">
    <source>
        <dbReference type="ARBA" id="ARBA00038478"/>
    </source>
</evidence>
<dbReference type="GO" id="GO:0042802">
    <property type="term" value="F:identical protein binding"/>
    <property type="evidence" value="ECO:0007669"/>
    <property type="project" value="TreeGrafter"/>
</dbReference>
<evidence type="ECO:0000256" key="7">
    <source>
        <dbReference type="ARBA" id="ARBA00022679"/>
    </source>
</evidence>
<dbReference type="PANTHER" id="PTHR13697:SF4">
    <property type="entry name" value="ATP-DEPENDENT 6-PHOSPHOFRUCTOKINASE"/>
    <property type="match status" value="1"/>
</dbReference>
<protein>
    <recommendedName>
        <fullName evidence="4">6-phosphofructokinase</fullName>
        <ecNumber evidence="4">2.7.1.11</ecNumber>
    </recommendedName>
</protein>
<dbReference type="PANTHER" id="PTHR13697">
    <property type="entry name" value="PHOSPHOFRUCTOKINASE"/>
    <property type="match status" value="1"/>
</dbReference>
<dbReference type="AlphaFoldDB" id="A0AAW8QYJ3"/>
<dbReference type="GO" id="GO:0016208">
    <property type="term" value="F:AMP binding"/>
    <property type="evidence" value="ECO:0007669"/>
    <property type="project" value="TreeGrafter"/>
</dbReference>
<dbReference type="EC" id="2.7.1.11" evidence="4"/>
<accession>A0AAW8QYJ3</accession>
<reference evidence="17 18" key="1">
    <citation type="submission" date="2023-09" db="EMBL/GenBank/DDBJ databases">
        <authorList>
            <person name="Rey-Velasco X."/>
        </authorList>
    </citation>
    <scope>NUCLEOTIDE SEQUENCE [LARGE SCALE GENOMIC DNA]</scope>
    <source>
        <strain evidence="17 18">W409</strain>
    </source>
</reference>
<evidence type="ECO:0000256" key="3">
    <source>
        <dbReference type="ARBA" id="ARBA00004679"/>
    </source>
</evidence>
<dbReference type="GO" id="GO:0046872">
    <property type="term" value="F:metal ion binding"/>
    <property type="evidence" value="ECO:0007669"/>
    <property type="project" value="UniProtKB-KW"/>
</dbReference>
<keyword evidence="5" id="KW-0963">Cytoplasm</keyword>
<keyword evidence="10" id="KW-0418">Kinase</keyword>
<sequence length="331" mass="35962">MPVNKIAVLTSGGDAPGMNACIRAICLACEHEGIEVIGYTHGYNGLLRQDWRTLERADVYNLIQRGGTILYSARCDKFKTKEGAELAAKNLDELNVDALIVIGGNGSFMGLEHLQTVWDKPVVGIPGTIDNDISGTDFTIGFHTAIQTAVESIDKVRDTAEAFERIFLVEVMGREAGFIALDSAISSGSDHVLVPELFTSAAEELVKILDKLEVRRKNKTNPSHIIIITENLWPGGLQVLADSLASETGFDLRVLTLGHVQRGGSPVSKDRMLATRLGAFAVESLLNGARGVMVGETHTKPVLVPLEQTRTTTKNLNRYSVEILDRITRLG</sequence>
<evidence type="ECO:0000313" key="17">
    <source>
        <dbReference type="EMBL" id="MDT0581660.1"/>
    </source>
</evidence>
<keyword evidence="6" id="KW-0021">Allosteric enzyme</keyword>
<evidence type="ECO:0000256" key="11">
    <source>
        <dbReference type="ARBA" id="ARBA00022840"/>
    </source>
</evidence>
<gene>
    <name evidence="17" type="ORF">RM544_03845</name>
</gene>
<dbReference type="GO" id="GO:0006002">
    <property type="term" value="P:fructose 6-phosphate metabolic process"/>
    <property type="evidence" value="ECO:0007669"/>
    <property type="project" value="InterPro"/>
</dbReference>
<evidence type="ECO:0000256" key="8">
    <source>
        <dbReference type="ARBA" id="ARBA00022723"/>
    </source>
</evidence>
<evidence type="ECO:0000313" key="18">
    <source>
        <dbReference type="Proteomes" id="UP001249020"/>
    </source>
</evidence>